<dbReference type="EC" id="1.2.1.-" evidence="4"/>
<evidence type="ECO:0000313" key="7">
    <source>
        <dbReference type="Proteomes" id="UP000627166"/>
    </source>
</evidence>
<dbReference type="Pfam" id="PF00044">
    <property type="entry name" value="Gp_dh_N"/>
    <property type="match status" value="1"/>
</dbReference>
<keyword evidence="7" id="KW-1185">Reference proteome</keyword>
<dbReference type="RefSeq" id="WP_191740883.1">
    <property type="nucleotide sequence ID" value="NZ_JACSQB010000104.1"/>
</dbReference>
<dbReference type="CDD" id="cd05214">
    <property type="entry name" value="GAPDH_I_N"/>
    <property type="match status" value="1"/>
</dbReference>
<dbReference type="Gene3D" id="3.40.50.720">
    <property type="entry name" value="NAD(P)-binding Rossmann-like Domain"/>
    <property type="match status" value="1"/>
</dbReference>
<dbReference type="PROSITE" id="PS00071">
    <property type="entry name" value="GAPDH"/>
    <property type="match status" value="1"/>
</dbReference>
<dbReference type="NCBIfam" id="TIGR01534">
    <property type="entry name" value="GAPDH-I"/>
    <property type="match status" value="1"/>
</dbReference>
<dbReference type="SUPFAM" id="SSF55347">
    <property type="entry name" value="Glyceraldehyde-3-phosphate dehydrogenase-like, C-terminal domain"/>
    <property type="match status" value="1"/>
</dbReference>
<reference evidence="6 7" key="1">
    <citation type="submission" date="2020-08" db="EMBL/GenBank/DDBJ databases">
        <title>A Genomic Blueprint of the Chicken Gut Microbiome.</title>
        <authorList>
            <person name="Gilroy R."/>
            <person name="Ravi A."/>
            <person name="Getino M."/>
            <person name="Pursley I."/>
            <person name="Horton D.L."/>
            <person name="Alikhan N.-F."/>
            <person name="Baker D."/>
            <person name="Gharbi K."/>
            <person name="Hall N."/>
            <person name="Watson M."/>
            <person name="Adriaenssens E.M."/>
            <person name="Foster-Nyarko E."/>
            <person name="Jarju S."/>
            <person name="Secka A."/>
            <person name="Antonio M."/>
            <person name="Oren A."/>
            <person name="Chaudhuri R."/>
            <person name="La Ragione R.M."/>
            <person name="Hildebrand F."/>
            <person name="Pallen M.J."/>
        </authorList>
    </citation>
    <scope>NUCLEOTIDE SEQUENCE [LARGE SCALE GENOMIC DNA]</scope>
    <source>
        <strain evidence="6 7">N37</strain>
    </source>
</reference>
<evidence type="ECO:0000256" key="2">
    <source>
        <dbReference type="ARBA" id="ARBA00023002"/>
    </source>
</evidence>
<evidence type="ECO:0000256" key="3">
    <source>
        <dbReference type="RuleBase" id="RU000397"/>
    </source>
</evidence>
<feature type="domain" description="Glyceraldehyde 3-phosphate dehydrogenase NAD(P) binding" evidence="5">
    <location>
        <begin position="3"/>
        <end position="155"/>
    </location>
</feature>
<proteinExistence type="inferred from homology"/>
<dbReference type="InterPro" id="IPR020831">
    <property type="entry name" value="GlycerAld/Erythrose_P_DH"/>
</dbReference>
<dbReference type="InterPro" id="IPR020829">
    <property type="entry name" value="GlycerAld_3-P_DH_cat"/>
</dbReference>
<protein>
    <recommendedName>
        <fullName evidence="4">Glyceraldehyde-3-phosphate dehydrogenase</fullName>
        <ecNumber evidence="4">1.2.1.-</ecNumber>
    </recommendedName>
</protein>
<dbReference type="InterPro" id="IPR006424">
    <property type="entry name" value="Glyceraldehyde-3-P_DH_1"/>
</dbReference>
<accession>A0ABR8YUJ3</accession>
<evidence type="ECO:0000313" key="6">
    <source>
        <dbReference type="EMBL" id="MBD8047924.1"/>
    </source>
</evidence>
<dbReference type="InterPro" id="IPR036291">
    <property type="entry name" value="NAD(P)-bd_dom_sf"/>
</dbReference>
<dbReference type="SMART" id="SM00846">
    <property type="entry name" value="Gp_dh_N"/>
    <property type="match status" value="1"/>
</dbReference>
<name>A0ABR8YUJ3_9CLOT</name>
<dbReference type="SUPFAM" id="SSF51735">
    <property type="entry name" value="NAD(P)-binding Rossmann-fold domains"/>
    <property type="match status" value="1"/>
</dbReference>
<dbReference type="Pfam" id="PF02800">
    <property type="entry name" value="Gp_dh_C"/>
    <property type="match status" value="1"/>
</dbReference>
<comment type="caution">
    <text evidence="6">The sequence shown here is derived from an EMBL/GenBank/DDBJ whole genome shotgun (WGS) entry which is preliminary data.</text>
</comment>
<dbReference type="Proteomes" id="UP000627166">
    <property type="component" value="Unassembled WGS sequence"/>
</dbReference>
<dbReference type="InterPro" id="IPR020828">
    <property type="entry name" value="GlycerAld_3-P_DH_NAD(P)-bd"/>
</dbReference>
<keyword evidence="2 4" id="KW-0560">Oxidoreductase</keyword>
<evidence type="ECO:0000256" key="4">
    <source>
        <dbReference type="RuleBase" id="RU361160"/>
    </source>
</evidence>
<organism evidence="6 7">
    <name type="scientific">Clostridium faecium</name>
    <dbReference type="NCBI Taxonomy" id="2762223"/>
    <lineage>
        <taxon>Bacteria</taxon>
        <taxon>Bacillati</taxon>
        <taxon>Bacillota</taxon>
        <taxon>Clostridia</taxon>
        <taxon>Eubacteriales</taxon>
        <taxon>Clostridiaceae</taxon>
        <taxon>Clostridium</taxon>
    </lineage>
</organism>
<sequence length="337" mass="37070">MTVKVAMNGFGRIGRAVLRIAQEDLMDGVEIVAINARADSETLAHLFKYDSCYGRFNGTVETDGEDKIIVNGKEVKIFRENDPANLPWKDLGVDIVIESTGIFKSRDGAMKHIEAGAKKVIITAPGKDEDITIVMGVNENDYDAEKHHIISNASCTTNCLAPFAKVLNDKFGIVRGLMTTIHSYTNDQRILDKTHKDLRRARAACESIIPTTTGAAKAVAKVLPELEGKLNGFAVRVPTPTVSLTDLVCELKTKVTVEEVNAAFKEASEGSMKGILGYSEEPLVSVDYKQDPRSSIIDALSTMIVEDDMIKVVSWYDNEWGYSCRTVDLVNYVAKFI</sequence>
<dbReference type="CDD" id="cd18126">
    <property type="entry name" value="GAPDH_I_C"/>
    <property type="match status" value="1"/>
</dbReference>
<dbReference type="PIRSF" id="PIRSF000149">
    <property type="entry name" value="GAP_DH"/>
    <property type="match status" value="1"/>
</dbReference>
<dbReference type="EMBL" id="JACSQB010000104">
    <property type="protein sequence ID" value="MBD8047924.1"/>
    <property type="molecule type" value="Genomic_DNA"/>
</dbReference>
<comment type="similarity">
    <text evidence="1 3">Belongs to the glyceraldehyde-3-phosphate dehydrogenase family.</text>
</comment>
<evidence type="ECO:0000256" key="1">
    <source>
        <dbReference type="ARBA" id="ARBA00007406"/>
    </source>
</evidence>
<dbReference type="InterPro" id="IPR020830">
    <property type="entry name" value="GlycerAld_3-P_DH_AS"/>
</dbReference>
<dbReference type="Gene3D" id="3.30.360.10">
    <property type="entry name" value="Dihydrodipicolinate Reductase, domain 2"/>
    <property type="match status" value="1"/>
</dbReference>
<dbReference type="PANTHER" id="PTHR43148">
    <property type="entry name" value="GLYCERALDEHYDE-3-PHOSPHATE DEHYDROGENASE 2"/>
    <property type="match status" value="1"/>
</dbReference>
<evidence type="ECO:0000259" key="5">
    <source>
        <dbReference type="SMART" id="SM00846"/>
    </source>
</evidence>
<dbReference type="PRINTS" id="PR00078">
    <property type="entry name" value="G3PDHDRGNASE"/>
</dbReference>
<gene>
    <name evidence="6" type="primary">gap</name>
    <name evidence="6" type="ORF">H9637_12875</name>
</gene>